<dbReference type="Pfam" id="PF11994">
    <property type="entry name" value="DUF3489"/>
    <property type="match status" value="1"/>
</dbReference>
<proteinExistence type="predicted"/>
<protein>
    <recommendedName>
        <fullName evidence="3">DUF3489 domain-containing protein</fullName>
    </recommendedName>
</protein>
<evidence type="ECO:0000313" key="1">
    <source>
        <dbReference type="EMBL" id="PZQ10760.1"/>
    </source>
</evidence>
<dbReference type="EMBL" id="QFPN01000014">
    <property type="protein sequence ID" value="PZQ10760.1"/>
    <property type="molecule type" value="Genomic_DNA"/>
</dbReference>
<organism evidence="1 2">
    <name type="scientific">Ancylobacter novellus</name>
    <name type="common">Thiobacillus novellus</name>
    <dbReference type="NCBI Taxonomy" id="921"/>
    <lineage>
        <taxon>Bacteria</taxon>
        <taxon>Pseudomonadati</taxon>
        <taxon>Pseudomonadota</taxon>
        <taxon>Alphaproteobacteria</taxon>
        <taxon>Hyphomicrobiales</taxon>
        <taxon>Xanthobacteraceae</taxon>
        <taxon>Ancylobacter</taxon>
    </lineage>
</organism>
<reference evidence="1 2" key="1">
    <citation type="submission" date="2017-08" db="EMBL/GenBank/DDBJ databases">
        <title>Infants hospitalized years apart are colonized by the same room-sourced microbial strains.</title>
        <authorList>
            <person name="Brooks B."/>
            <person name="Olm M.R."/>
            <person name="Firek B.A."/>
            <person name="Baker R."/>
            <person name="Thomas B.C."/>
            <person name="Morowitz M.J."/>
            <person name="Banfield J.F."/>
        </authorList>
    </citation>
    <scope>NUCLEOTIDE SEQUENCE [LARGE SCALE GENOMIC DNA]</scope>
    <source>
        <strain evidence="1">S2_005_003_R2_43</strain>
    </source>
</reference>
<dbReference type="Proteomes" id="UP000249577">
    <property type="component" value="Unassembled WGS sequence"/>
</dbReference>
<sequence>MTNSVSSNVSRLSDAQLVMLAAAAQRKDALVVLPDPTAASRTVTALIRRCLLAEVSVTRRQPSWREDAGGLIGLQITKAGFAALGLDEEPAALAKTPASGSSSPSGAVRAGTKQAALVELLAREQGATLKEVADMMGWLPHTTRAALTGLRRRGYAVASSTMPSGERSYRIAEVTA</sequence>
<accession>A0A2W5MBJ3</accession>
<dbReference type="InterPro" id="IPR021880">
    <property type="entry name" value="DUF3489"/>
</dbReference>
<evidence type="ECO:0000313" key="2">
    <source>
        <dbReference type="Proteomes" id="UP000249577"/>
    </source>
</evidence>
<evidence type="ECO:0008006" key="3">
    <source>
        <dbReference type="Google" id="ProtNLM"/>
    </source>
</evidence>
<dbReference type="AlphaFoldDB" id="A0A2W5MBJ3"/>
<name>A0A2W5MBJ3_ANCNO</name>
<comment type="caution">
    <text evidence="1">The sequence shown here is derived from an EMBL/GenBank/DDBJ whole genome shotgun (WGS) entry which is preliminary data.</text>
</comment>
<gene>
    <name evidence="1" type="ORF">DI565_19465</name>
</gene>